<accession>A0A7T4V7T9</accession>
<keyword evidence="1" id="KW-0175">Coiled coil</keyword>
<dbReference type="EMBL" id="MT894419">
    <property type="protein sequence ID" value="QQD36995.1"/>
    <property type="molecule type" value="Genomic_RNA"/>
</dbReference>
<evidence type="ECO:0000313" key="2">
    <source>
        <dbReference type="EMBL" id="QQD36995.1"/>
    </source>
</evidence>
<name>A0A7T4V7T9_9REOV</name>
<dbReference type="CDD" id="cd20714">
    <property type="entry name" value="NSP3_rotavirus"/>
    <property type="match status" value="1"/>
</dbReference>
<feature type="coiled-coil region" evidence="1">
    <location>
        <begin position="129"/>
        <end position="318"/>
    </location>
</feature>
<organism evidence="2">
    <name type="scientific">Pacific black duck rotavirus G</name>
    <dbReference type="NCBI Taxonomy" id="2798292"/>
    <lineage>
        <taxon>Viruses</taxon>
        <taxon>Riboviria</taxon>
        <taxon>Orthornavirae</taxon>
        <taxon>Duplornaviricota</taxon>
        <taxon>Resentoviricetes</taxon>
        <taxon>Reovirales</taxon>
        <taxon>Sedoreoviridae</taxon>
        <taxon>Rotavirus</taxon>
        <taxon>Rotavirus gammagastroenteritidis</taxon>
        <taxon>Rotavirus G</taxon>
    </lineage>
</organism>
<protein>
    <submittedName>
        <fullName evidence="2">NSP3</fullName>
    </submittedName>
</protein>
<proteinExistence type="predicted"/>
<sequence>MASLIADSVKKAASLLGINWENELAAAVLDVMKDSGIDVDAWRNSFYEYRFPKSMTATTMAMQIRNLEQEVKMLRSEAYVKGFDRAKRTLASFDLEFINGRTMLKPKTRLAEIIIANTKGDLKLSGIPHAEFEQTLVELEEKKSEIEKLKQKNDELQVESEKEVFNLKIKMMELKDQLKTTEKELEDMKIHNNTLEHDLEQNAIHYEEQIHDLLAQVVKLKDESQLQKEIVILEKRLSDVDNAMAEAIENAEKKIKANYDVRIRDLERRGRELQSSLRALHEEHEDLMDQLDFQEMENDRLKRLLEGLANRAGLLLEEVDVSDEEGYDTSDAEDSDDEERFDIVEHLINERDENAGGFSLAPQEYDQIRVRFFDNDDGEADHIVEMFDL</sequence>
<evidence type="ECO:0000256" key="1">
    <source>
        <dbReference type="SAM" id="Coils"/>
    </source>
</evidence>
<reference evidence="2" key="1">
    <citation type="journal article" date="2020" name="Sci. Rep.">
        <title>Metagenomic characterisation of additional and novel avian viruses from Australian wild ducks.</title>
        <authorList>
            <person name="Vibin J."/>
            <person name="Chamings A."/>
            <person name="Klaassen M."/>
            <person name="Alexandersen S."/>
        </authorList>
    </citation>
    <scope>NUCLEOTIDE SEQUENCE</scope>
    <source>
        <strain evidence="2">PBDRVG/PBD08.18-AU-2018</strain>
    </source>
</reference>